<proteinExistence type="predicted"/>
<dbReference type="NCBIfam" id="TIGR02436">
    <property type="entry name" value="four helix bundle protein"/>
    <property type="match status" value="1"/>
</dbReference>
<reference evidence="1 2" key="1">
    <citation type="journal article" date="2014" name="Genome Announc.">
        <title>Genome Sequence and Methylome of Soil Bacterium Gemmatirosa kalamazoonensis KBS708T, a Member of the Rarely Cultivated Gemmatimonadetes Phylum.</title>
        <authorList>
            <person name="Debruyn J.M."/>
            <person name="Radosevich M."/>
            <person name="Wommack K.E."/>
            <person name="Polson S.W."/>
            <person name="Hauser L.J."/>
            <person name="Fawaz M.N."/>
            <person name="Korlach J."/>
            <person name="Tsai Y.C."/>
        </authorList>
    </citation>
    <scope>NUCLEOTIDE SEQUENCE [LARGE SCALE GENOMIC DNA]</scope>
    <source>
        <strain evidence="1 2">KBS708</strain>
    </source>
</reference>
<dbReference type="Proteomes" id="UP000019151">
    <property type="component" value="Chromosome"/>
</dbReference>
<dbReference type="InParanoid" id="W0RBM4"/>
<dbReference type="InterPro" id="IPR036583">
    <property type="entry name" value="23S_rRNA_IVS_sf"/>
</dbReference>
<dbReference type="RefSeq" id="WP_104022124.1">
    <property type="nucleotide sequence ID" value="NZ_CP007128.1"/>
</dbReference>
<dbReference type="Pfam" id="PF05635">
    <property type="entry name" value="23S_rRNA_IVP"/>
    <property type="match status" value="1"/>
</dbReference>
<dbReference type="SUPFAM" id="SSF158446">
    <property type="entry name" value="IVS-encoded protein-like"/>
    <property type="match status" value="1"/>
</dbReference>
<dbReference type="HOGENOM" id="CLU_1694422_0_0_0"/>
<dbReference type="OrthoDB" id="9811959at2"/>
<organism evidence="1 2">
    <name type="scientific">Gemmatirosa kalamazoonensis</name>
    <dbReference type="NCBI Taxonomy" id="861299"/>
    <lineage>
        <taxon>Bacteria</taxon>
        <taxon>Pseudomonadati</taxon>
        <taxon>Gemmatimonadota</taxon>
        <taxon>Gemmatimonadia</taxon>
        <taxon>Gemmatimonadales</taxon>
        <taxon>Gemmatimonadaceae</taxon>
        <taxon>Gemmatirosa</taxon>
    </lineage>
</organism>
<accession>W0RBM4</accession>
<dbReference type="eggNOG" id="ENOG5032UFX">
    <property type="taxonomic scope" value="Bacteria"/>
</dbReference>
<dbReference type="InterPro" id="IPR012657">
    <property type="entry name" value="23S_rRNA-intervening_sequence"/>
</dbReference>
<sequence>MDIRLPSLEQWLAGPRADVRGDPVWRLPAYQNALFAADVAWPDVLLLSKHPVTAPIAGQLYRALGSVGANLSEGYSRSSGRDRVRLYEYSLGSARESVVWYRLGLPLLGHEIVQHRQDTLERIIRMLLITIPRERHRNLGRDS</sequence>
<dbReference type="Gene3D" id="1.20.1440.60">
    <property type="entry name" value="23S rRNA-intervening sequence"/>
    <property type="match status" value="1"/>
</dbReference>
<dbReference type="KEGG" id="gba:J421_0320"/>
<dbReference type="AlphaFoldDB" id="W0RBM4"/>
<protein>
    <submittedName>
        <fullName evidence="1">CHP02436-containing protein</fullName>
    </submittedName>
</protein>
<evidence type="ECO:0000313" key="2">
    <source>
        <dbReference type="Proteomes" id="UP000019151"/>
    </source>
</evidence>
<dbReference type="EMBL" id="CP007128">
    <property type="protein sequence ID" value="AHG87857.1"/>
    <property type="molecule type" value="Genomic_DNA"/>
</dbReference>
<keyword evidence="2" id="KW-1185">Reference proteome</keyword>
<gene>
    <name evidence="1" type="ORF">J421_0320</name>
</gene>
<name>W0RBM4_9BACT</name>
<evidence type="ECO:0000313" key="1">
    <source>
        <dbReference type="EMBL" id="AHG87857.1"/>
    </source>
</evidence>